<keyword evidence="3" id="KW-1185">Reference proteome</keyword>
<dbReference type="KEGG" id="ccot:CCAX7_46630"/>
<reference evidence="2" key="2">
    <citation type="submission" date="2022-05" db="EMBL/GenBank/DDBJ databases">
        <authorList>
            <person name="Li J."/>
            <person name="Tonouchi A."/>
        </authorList>
    </citation>
    <scope>NUCLEOTIDE SEQUENCE</scope>
    <source>
        <strain evidence="2">AX-7</strain>
    </source>
</reference>
<organism evidence="2 3">
    <name type="scientific">Capsulimonas corticalis</name>
    <dbReference type="NCBI Taxonomy" id="2219043"/>
    <lineage>
        <taxon>Bacteria</taxon>
        <taxon>Bacillati</taxon>
        <taxon>Armatimonadota</taxon>
        <taxon>Armatimonadia</taxon>
        <taxon>Capsulimonadales</taxon>
        <taxon>Capsulimonadaceae</taxon>
        <taxon>Capsulimonas</taxon>
    </lineage>
</organism>
<evidence type="ECO:0008006" key="4">
    <source>
        <dbReference type="Google" id="ProtNLM"/>
    </source>
</evidence>
<dbReference type="Proteomes" id="UP000287394">
    <property type="component" value="Chromosome"/>
</dbReference>
<dbReference type="EMBL" id="AP025739">
    <property type="protein sequence ID" value="BDI32612.1"/>
    <property type="molecule type" value="Genomic_DNA"/>
</dbReference>
<evidence type="ECO:0000313" key="2">
    <source>
        <dbReference type="EMBL" id="BDI32612.1"/>
    </source>
</evidence>
<evidence type="ECO:0000313" key="3">
    <source>
        <dbReference type="Proteomes" id="UP000287394"/>
    </source>
</evidence>
<dbReference type="RefSeq" id="WP_301002072.1">
    <property type="nucleotide sequence ID" value="NZ_AP025739.1"/>
</dbReference>
<accession>A0A9N7L7W7</accession>
<name>A0A9N7L7W7_9BACT</name>
<protein>
    <recommendedName>
        <fullName evidence="4">Transposase</fullName>
    </recommendedName>
</protein>
<dbReference type="EMBL" id="AP025739">
    <property type="protein sequence ID" value="BDI31593.1"/>
    <property type="molecule type" value="Genomic_DNA"/>
</dbReference>
<reference evidence="2 3" key="1">
    <citation type="journal article" date="2019" name="Int. J. Syst. Evol. Microbiol.">
        <title>Capsulimonas corticalis gen. nov., sp. nov., an aerobic capsulated bacterium, of a novel bacterial order, Capsulimonadales ord. nov., of the class Armatimonadia of the phylum Armatimonadetes.</title>
        <authorList>
            <person name="Li J."/>
            <person name="Kudo C."/>
            <person name="Tonouchi A."/>
        </authorList>
    </citation>
    <scope>NUCLEOTIDE SEQUENCE [LARGE SCALE GENOMIC DNA]</scope>
    <source>
        <strain evidence="2 3">AX-7</strain>
    </source>
</reference>
<gene>
    <name evidence="1" type="ORF">CCAX7_36440</name>
    <name evidence="2" type="ORF">CCAX7_46630</name>
</gene>
<dbReference type="AlphaFoldDB" id="A0A9N7L7W7"/>
<dbReference type="KEGG" id="ccot:CCAX7_36440"/>
<evidence type="ECO:0000313" key="1">
    <source>
        <dbReference type="EMBL" id="BDI31593.1"/>
    </source>
</evidence>
<proteinExistence type="predicted"/>
<sequence length="183" mass="21319">MTNYDFVIELFIRVDDAMKNMPKHSQAKLYPSELVTLGLLYAIKGVGERAFFRWADRDLRPLFPGLPERTRFFRLLATHQDWTERFLAEPTVLGIIDSYGIELLHPVREREKTLVREREKTLVREREKTLAPRIATKGKSNYRWIMGAKYGFLLNQLGLIVDWASSWIGTRPRKAITIPSSNP</sequence>